<dbReference type="Gene3D" id="3.20.20.370">
    <property type="entry name" value="Glycoside hydrolase/deacetylase"/>
    <property type="match status" value="1"/>
</dbReference>
<dbReference type="InterPro" id="IPR002509">
    <property type="entry name" value="NODB_dom"/>
</dbReference>
<keyword evidence="6" id="KW-1185">Reference proteome</keyword>
<dbReference type="RefSeq" id="WP_236344165.1">
    <property type="nucleotide sequence ID" value="NZ_CAKMMF010000023.1"/>
</dbReference>
<keyword evidence="2" id="KW-0732">Signal</keyword>
<keyword evidence="3" id="KW-0812">Transmembrane</keyword>
<evidence type="ECO:0000256" key="3">
    <source>
        <dbReference type="SAM" id="Phobius"/>
    </source>
</evidence>
<dbReference type="SUPFAM" id="SSF88713">
    <property type="entry name" value="Glycoside hydrolase/deacetylase"/>
    <property type="match status" value="1"/>
</dbReference>
<name>A0ABN8GPB7_9BACL</name>
<organism evidence="5 6">
    <name type="scientific">Paenibacillus plantiphilus</name>
    <dbReference type="NCBI Taxonomy" id="2905650"/>
    <lineage>
        <taxon>Bacteria</taxon>
        <taxon>Bacillati</taxon>
        <taxon>Bacillota</taxon>
        <taxon>Bacilli</taxon>
        <taxon>Bacillales</taxon>
        <taxon>Paenibacillaceae</taxon>
        <taxon>Paenibacillus</taxon>
    </lineage>
</organism>
<dbReference type="Proteomes" id="UP000838686">
    <property type="component" value="Unassembled WGS sequence"/>
</dbReference>
<dbReference type="InterPro" id="IPR051398">
    <property type="entry name" value="Polysacch_Deacetylase"/>
</dbReference>
<keyword evidence="3" id="KW-1133">Transmembrane helix</keyword>
<evidence type="ECO:0000313" key="5">
    <source>
        <dbReference type="EMBL" id="CAH1214491.1"/>
    </source>
</evidence>
<evidence type="ECO:0000259" key="4">
    <source>
        <dbReference type="PROSITE" id="PS51677"/>
    </source>
</evidence>
<sequence>MTLKTKFILLSILVAISTSVFSFFVIQRYHAKIPLINRMFADQTKASQPKAPVNQYEGLEPESIDPDGVYYQNRVLILMYHDISPNPIDRGTLSVANFEQQLELMKSNNFHWITMSQYRDFILHDSPIPDNAVLLTFDDGYESLYTYAFPLLKKYQAPASSFLIVNAIDNPLHTGVPKVTWEQVGLMHKNGIDFFSHTYDSHRFALADPASDTRIAMLSGPIYLKDENRLETETEYEQRVTDDLKKANDILHQKLGRPNYVLAFPYGEFSKSLPKIGEKLGIDLMLTVRDGLNKTGQTTGFRVNAGGMSNDPVLQISLMKHAETLLGSKQFDDGSEARLYTLSAMLFLMLLGVFWLWMGRRLLVLRARAA</sequence>
<keyword evidence="3" id="KW-0472">Membrane</keyword>
<dbReference type="Pfam" id="PF01522">
    <property type="entry name" value="Polysacc_deac_1"/>
    <property type="match status" value="1"/>
</dbReference>
<feature type="transmembrane region" description="Helical" evidence="3">
    <location>
        <begin position="339"/>
        <end position="358"/>
    </location>
</feature>
<evidence type="ECO:0000256" key="1">
    <source>
        <dbReference type="ARBA" id="ARBA00004613"/>
    </source>
</evidence>
<accession>A0ABN8GPB7</accession>
<protein>
    <recommendedName>
        <fullName evidence="4">NodB homology domain-containing protein</fullName>
    </recommendedName>
</protein>
<dbReference type="PROSITE" id="PS51677">
    <property type="entry name" value="NODB"/>
    <property type="match status" value="1"/>
</dbReference>
<feature type="domain" description="NodB homology" evidence="4">
    <location>
        <begin position="131"/>
        <end position="370"/>
    </location>
</feature>
<evidence type="ECO:0000256" key="2">
    <source>
        <dbReference type="ARBA" id="ARBA00022729"/>
    </source>
</evidence>
<comment type="caution">
    <text evidence="5">The sequence shown here is derived from an EMBL/GenBank/DDBJ whole genome shotgun (WGS) entry which is preliminary data.</text>
</comment>
<gene>
    <name evidence="5" type="ORF">PAECIP111893_03806</name>
</gene>
<dbReference type="PANTHER" id="PTHR34216">
    <property type="match status" value="1"/>
</dbReference>
<evidence type="ECO:0000313" key="6">
    <source>
        <dbReference type="Proteomes" id="UP000838686"/>
    </source>
</evidence>
<dbReference type="EMBL" id="CAKMMF010000023">
    <property type="protein sequence ID" value="CAH1214491.1"/>
    <property type="molecule type" value="Genomic_DNA"/>
</dbReference>
<comment type="subcellular location">
    <subcellularLocation>
        <location evidence="1">Secreted</location>
    </subcellularLocation>
</comment>
<dbReference type="PANTHER" id="PTHR34216:SF3">
    <property type="entry name" value="POLY-BETA-1,6-N-ACETYL-D-GLUCOSAMINE N-DEACETYLASE"/>
    <property type="match status" value="1"/>
</dbReference>
<dbReference type="InterPro" id="IPR011330">
    <property type="entry name" value="Glyco_hydro/deAcase_b/a-brl"/>
</dbReference>
<reference evidence="5" key="1">
    <citation type="submission" date="2022-01" db="EMBL/GenBank/DDBJ databases">
        <authorList>
            <person name="Criscuolo A."/>
        </authorList>
    </citation>
    <scope>NUCLEOTIDE SEQUENCE</scope>
    <source>
        <strain evidence="5">CIP111893</strain>
    </source>
</reference>
<proteinExistence type="predicted"/>